<dbReference type="STRING" id="224013.ACX27_24105"/>
<evidence type="ECO:0000256" key="2">
    <source>
        <dbReference type="ARBA" id="ARBA00006099"/>
    </source>
</evidence>
<organism evidence="6 7">
    <name type="scientific">Nostoc piscinale CENA21</name>
    <dbReference type="NCBI Taxonomy" id="224013"/>
    <lineage>
        <taxon>Bacteria</taxon>
        <taxon>Bacillati</taxon>
        <taxon>Cyanobacteriota</taxon>
        <taxon>Cyanophyceae</taxon>
        <taxon>Nostocales</taxon>
        <taxon>Nostocaceae</taxon>
        <taxon>Nostoc</taxon>
    </lineage>
</organism>
<protein>
    <submittedName>
        <fullName evidence="6">Sulfate-binding protein</fullName>
    </submittedName>
</protein>
<sequence length="378" mass="41149">MKFWQRPIKQTQNRPYRFRLNSLKGFISLTLVGAILSVALAACSGGNSSSNSGDGAPSASPVAANKSNVEITLVSFAVTKAAHEAIIPKFVEKWKQDHNQTVTFKQSYGGSGSQTRAVIDGLEADVVHLALAGDTEKIQKAGLIQPGWETEVPNNGIVSKSVAAIVTREGNPKNIKTWTDLAKDGVKLITADPKTSGVAKWNFLALWNSAIKTGGDDAKATEFVTKVYNNVPLLTKDAREATDAFFKQGQGDALINYENEIVLAEQKGGKVNYIVPDVNISIDNPVAVVDKNVDKHGNREVAEAFVKYLYTPEAQQEFAKLGFRPVDETVAQTKEVKDKFPNVKTLGTVKDYGGWSEIDKKFFAEGGVFDKIQAQKKR</sequence>
<dbReference type="NCBIfam" id="TIGR00971">
    <property type="entry name" value="3a0106s03"/>
    <property type="match status" value="1"/>
</dbReference>
<dbReference type="SUPFAM" id="SSF53850">
    <property type="entry name" value="Periplasmic binding protein-like II"/>
    <property type="match status" value="1"/>
</dbReference>
<dbReference type="RefSeq" id="WP_062296173.1">
    <property type="nucleotide sequence ID" value="NZ_CP012036.1"/>
</dbReference>
<keyword evidence="3" id="KW-0813">Transport</keyword>
<dbReference type="Pfam" id="PF13531">
    <property type="entry name" value="SBP_bac_11"/>
    <property type="match status" value="1"/>
</dbReference>
<evidence type="ECO:0000256" key="3">
    <source>
        <dbReference type="ARBA" id="ARBA00022448"/>
    </source>
</evidence>
<dbReference type="GO" id="GO:1902358">
    <property type="term" value="P:sulfate transmembrane transport"/>
    <property type="evidence" value="ECO:0007669"/>
    <property type="project" value="InterPro"/>
</dbReference>
<evidence type="ECO:0000256" key="4">
    <source>
        <dbReference type="ARBA" id="ARBA00022729"/>
    </source>
</evidence>
<comment type="similarity">
    <text evidence="2">Belongs to the prokaryotic sulfate-binding protein family.</text>
</comment>
<comment type="subcellular location">
    <subcellularLocation>
        <location evidence="1">Periplasm</location>
    </subcellularLocation>
</comment>
<dbReference type="OrthoDB" id="9802127at2"/>
<dbReference type="PANTHER" id="PTHR30368">
    <property type="entry name" value="SULFATE-BINDING PROTEIN"/>
    <property type="match status" value="1"/>
</dbReference>
<keyword evidence="5" id="KW-0574">Periplasm</keyword>
<evidence type="ECO:0000256" key="1">
    <source>
        <dbReference type="ARBA" id="ARBA00004418"/>
    </source>
</evidence>
<dbReference type="CDD" id="cd01005">
    <property type="entry name" value="PBP2_CysP"/>
    <property type="match status" value="1"/>
</dbReference>
<dbReference type="InterPro" id="IPR005669">
    <property type="entry name" value="Thiosulph/SO4-bd"/>
</dbReference>
<evidence type="ECO:0000256" key="5">
    <source>
        <dbReference type="ARBA" id="ARBA00022764"/>
    </source>
</evidence>
<evidence type="ECO:0000313" key="7">
    <source>
        <dbReference type="Proteomes" id="UP000062645"/>
    </source>
</evidence>
<evidence type="ECO:0000313" key="6">
    <source>
        <dbReference type="EMBL" id="ALF55213.1"/>
    </source>
</evidence>
<keyword evidence="4" id="KW-0732">Signal</keyword>
<name>A0A0M3V683_9NOSO</name>
<dbReference type="GO" id="GO:0042597">
    <property type="term" value="C:periplasmic space"/>
    <property type="evidence" value="ECO:0007669"/>
    <property type="project" value="UniProtKB-SubCell"/>
</dbReference>
<dbReference type="PANTHER" id="PTHR30368:SF2">
    <property type="entry name" value="SULFATE-BINDING PROTEIN"/>
    <property type="match status" value="1"/>
</dbReference>
<dbReference type="EMBL" id="CP012036">
    <property type="protein sequence ID" value="ALF55213.1"/>
    <property type="molecule type" value="Genomic_DNA"/>
</dbReference>
<dbReference type="AlphaFoldDB" id="A0A0M3V683"/>
<dbReference type="Proteomes" id="UP000062645">
    <property type="component" value="Chromosome"/>
</dbReference>
<accession>A0A0M3V683</accession>
<dbReference type="PATRIC" id="fig|224013.5.peg.5783"/>
<proteinExistence type="inferred from homology"/>
<reference evidence="6 7" key="2">
    <citation type="journal article" date="2016" name="Genome Announc.">
        <title>Draft Genome Sequence of the N2-Fixing Cyanobacterium Nostoc piscinale CENA21, Isolated from the Brazilian Amazon Floodplain.</title>
        <authorList>
            <person name="Leao T."/>
            <person name="Guimaraes P.I."/>
            <person name="de Melo A.G."/>
            <person name="Ramos R.T."/>
            <person name="Leao P.N."/>
            <person name="Silva A."/>
            <person name="Fiore M.F."/>
            <person name="Schneider M.P."/>
        </authorList>
    </citation>
    <scope>NUCLEOTIDE SEQUENCE [LARGE SCALE GENOMIC DNA]</scope>
    <source>
        <strain evidence="6 7">CENA21</strain>
    </source>
</reference>
<gene>
    <name evidence="6" type="ORF">ACX27_24105</name>
</gene>
<dbReference type="KEGG" id="npz:ACX27_24105"/>
<reference evidence="7" key="1">
    <citation type="submission" date="2015-07" db="EMBL/GenBank/DDBJ databases">
        <title>Genome Of Nitrogen-Fixing Cyanobacterium Nostoc piscinale CENA21 From Solimoes/Amazon River Floodplain Sediments And Comparative Genomics To Uncover Biosynthetic Natural Products Potential.</title>
        <authorList>
            <person name="Leao T.F."/>
            <person name="Leao P.N."/>
            <person name="Guimaraes P.I."/>
            <person name="de Melo A.G.C."/>
            <person name="Ramos R.T.J."/>
            <person name="Silva A."/>
            <person name="Fiore M.F."/>
            <person name="Schneider M.P.C."/>
        </authorList>
    </citation>
    <scope>NUCLEOTIDE SEQUENCE [LARGE SCALE GENOMIC DNA]</scope>
    <source>
        <strain evidence="7">CENA21</strain>
    </source>
</reference>
<dbReference type="Gene3D" id="3.40.190.10">
    <property type="entry name" value="Periplasmic binding protein-like II"/>
    <property type="match status" value="2"/>
</dbReference>
<keyword evidence="7" id="KW-1185">Reference proteome</keyword>
<dbReference type="GO" id="GO:0140104">
    <property type="term" value="F:molecular carrier activity"/>
    <property type="evidence" value="ECO:0007669"/>
    <property type="project" value="InterPro"/>
</dbReference>